<sequence length="302" mass="33817">MKVPQIKIRSNSEIHISRFVQGLWRLHEDPLGVSPKRVLEKIQTCLELGINTFDHADIYGGHENEEIFGRALAQNPSLKSSIKIISKCGIRIPGEKFQTKYYDLSPMHIRKSVENSLEKLGVESLDLLLIHRPDPLLNPVEVSDAFLQLHVEGKVKAFGVSNFSPSQFSLLQNKLHFPVVTNQIQFNPFHTDPLFDGTFDQAIDNEFCPMVWSPTAGGSIFSPKSKSEVAMLATLNELGKKYSVAADQVLYAWFLSHPAKLIPVLGSNDIKHIKSSIGAFGIELSKEDWFRILEVGRGKEVA</sequence>
<comment type="caution">
    <text evidence="2">The sequence shown here is derived from an EMBL/GenBank/DDBJ whole genome shotgun (WGS) entry which is preliminary data.</text>
</comment>
<gene>
    <name evidence="2" type="ORF">EHQ58_03255</name>
</gene>
<dbReference type="InterPro" id="IPR050523">
    <property type="entry name" value="AKR_Detox_Biosynth"/>
</dbReference>
<dbReference type="OrthoDB" id="9773828at2"/>
<dbReference type="Proteomes" id="UP000297693">
    <property type="component" value="Unassembled WGS sequence"/>
</dbReference>
<dbReference type="InterPro" id="IPR036812">
    <property type="entry name" value="NAD(P)_OxRdtase_dom_sf"/>
</dbReference>
<dbReference type="SUPFAM" id="SSF51430">
    <property type="entry name" value="NAD(P)-linked oxidoreductase"/>
    <property type="match status" value="1"/>
</dbReference>
<name>A0A4R9K7E9_9LEPT</name>
<dbReference type="PANTHER" id="PTHR43364">
    <property type="entry name" value="NADH-SPECIFIC METHYLGLYOXAL REDUCTASE-RELATED"/>
    <property type="match status" value="1"/>
</dbReference>
<dbReference type="InterPro" id="IPR023210">
    <property type="entry name" value="NADP_OxRdtase_dom"/>
</dbReference>
<keyword evidence="3" id="KW-1185">Reference proteome</keyword>
<proteinExistence type="predicted"/>
<dbReference type="AlphaFoldDB" id="A0A4R9K7E9"/>
<evidence type="ECO:0000313" key="3">
    <source>
        <dbReference type="Proteomes" id="UP000297693"/>
    </source>
</evidence>
<dbReference type="PANTHER" id="PTHR43364:SF1">
    <property type="entry name" value="OXIDOREDUCTASE YDHF"/>
    <property type="match status" value="1"/>
</dbReference>
<dbReference type="EMBL" id="RQGD01000010">
    <property type="protein sequence ID" value="TGL62235.1"/>
    <property type="molecule type" value="Genomic_DNA"/>
</dbReference>
<dbReference type="Gene3D" id="3.20.20.100">
    <property type="entry name" value="NADP-dependent oxidoreductase domain"/>
    <property type="match status" value="1"/>
</dbReference>
<feature type="domain" description="NADP-dependent oxidoreductase" evidence="1">
    <location>
        <begin position="21"/>
        <end position="294"/>
    </location>
</feature>
<dbReference type="RefSeq" id="WP_135621939.1">
    <property type="nucleotide sequence ID" value="NZ_RQGD01000010.1"/>
</dbReference>
<evidence type="ECO:0000259" key="1">
    <source>
        <dbReference type="Pfam" id="PF00248"/>
    </source>
</evidence>
<evidence type="ECO:0000313" key="2">
    <source>
        <dbReference type="EMBL" id="TGL62235.1"/>
    </source>
</evidence>
<dbReference type="GO" id="GO:0005829">
    <property type="term" value="C:cytosol"/>
    <property type="evidence" value="ECO:0007669"/>
    <property type="project" value="TreeGrafter"/>
</dbReference>
<reference evidence="2" key="1">
    <citation type="journal article" date="2019" name="PLoS Negl. Trop. Dis.">
        <title>Revisiting the worldwide diversity of Leptospira species in the environment.</title>
        <authorList>
            <person name="Vincent A.T."/>
            <person name="Schiettekatte O."/>
            <person name="Bourhy P."/>
            <person name="Veyrier F.J."/>
            <person name="Picardeau M."/>
        </authorList>
    </citation>
    <scope>NUCLEOTIDE SEQUENCE [LARGE SCALE GENOMIC DNA]</scope>
    <source>
        <strain evidence="2">201702476</strain>
    </source>
</reference>
<protein>
    <submittedName>
        <fullName evidence="2">Oxidoreductase</fullName>
    </submittedName>
</protein>
<dbReference type="Pfam" id="PF00248">
    <property type="entry name" value="Aldo_ket_red"/>
    <property type="match status" value="1"/>
</dbReference>
<dbReference type="CDD" id="cd19092">
    <property type="entry name" value="AKR_BsYcsN_EcYdhF-like"/>
    <property type="match status" value="1"/>
</dbReference>
<accession>A0A4R9K7E9</accession>
<organism evidence="2 3">
    <name type="scientific">Leptospira ognonensis</name>
    <dbReference type="NCBI Taxonomy" id="2484945"/>
    <lineage>
        <taxon>Bacteria</taxon>
        <taxon>Pseudomonadati</taxon>
        <taxon>Spirochaetota</taxon>
        <taxon>Spirochaetia</taxon>
        <taxon>Leptospirales</taxon>
        <taxon>Leptospiraceae</taxon>
        <taxon>Leptospira</taxon>
    </lineage>
</organism>